<evidence type="ECO:0000313" key="4">
    <source>
        <dbReference type="EMBL" id="WYJ92342.1"/>
    </source>
</evidence>
<keyword evidence="2" id="KW-0812">Transmembrane</keyword>
<keyword evidence="5" id="KW-1185">Reference proteome</keyword>
<evidence type="ECO:0000313" key="3">
    <source>
        <dbReference type="EMBL" id="OTP16022.1"/>
    </source>
</evidence>
<protein>
    <submittedName>
        <fullName evidence="3">Uncharacterized protein</fullName>
    </submittedName>
</protein>
<reference evidence="3" key="1">
    <citation type="submission" date="2017-05" db="EMBL/GenBank/DDBJ databases">
        <title>The Genome Sequence of Enterococcus sp. 9E7_DIV0242.</title>
        <authorList>
            <consortium name="The Broad Institute Genomics Platform"/>
            <consortium name="The Broad Institute Genomic Center for Infectious Diseases"/>
            <person name="Earl A."/>
            <person name="Manson A."/>
            <person name="Schwartman J."/>
            <person name="Gilmore M."/>
            <person name="Abouelleil A."/>
            <person name="Cao P."/>
            <person name="Chapman S."/>
            <person name="Cusick C."/>
            <person name="Shea T."/>
            <person name="Young S."/>
            <person name="Neafsey D."/>
            <person name="Nusbaum C."/>
            <person name="Birren B."/>
        </authorList>
    </citation>
    <scope>NUCLEOTIDE SEQUENCE [LARGE SCALE GENOMIC DNA]</scope>
    <source>
        <strain evidence="3">9E7_DIV0242</strain>
    </source>
</reference>
<reference evidence="4" key="2">
    <citation type="submission" date="2017-05" db="EMBL/GenBank/DDBJ databases">
        <authorList>
            <consortium name="The Broad Institute Genomics Platform"/>
            <consortium name="The Broad Institute Genomic Center for Infectious Diseases"/>
            <person name="Earl A."/>
            <person name="Manson A."/>
            <person name="Schwartman J."/>
            <person name="Gilmore M."/>
            <person name="Abouelleil A."/>
            <person name="Cao P."/>
            <person name="Chapman S."/>
            <person name="Cusick C."/>
            <person name="Shea T."/>
            <person name="Young S."/>
            <person name="Neafsey D."/>
            <person name="Nusbaum C."/>
            <person name="Birren B."/>
        </authorList>
    </citation>
    <scope>NUCLEOTIDE SEQUENCE</scope>
    <source>
        <strain evidence="4">9E7_DIV0242</strain>
    </source>
</reference>
<evidence type="ECO:0000256" key="1">
    <source>
        <dbReference type="SAM" id="MobiDB-lite"/>
    </source>
</evidence>
<keyword evidence="2" id="KW-1133">Transmembrane helix</keyword>
<dbReference type="EMBL" id="CP147247">
    <property type="protein sequence ID" value="WYJ92342.1"/>
    <property type="molecule type" value="Genomic_DNA"/>
</dbReference>
<feature type="transmembrane region" description="Helical" evidence="2">
    <location>
        <begin position="138"/>
        <end position="157"/>
    </location>
</feature>
<feature type="transmembrane region" description="Helical" evidence="2">
    <location>
        <begin position="109"/>
        <end position="126"/>
    </location>
</feature>
<evidence type="ECO:0000256" key="2">
    <source>
        <dbReference type="SAM" id="Phobius"/>
    </source>
</evidence>
<dbReference type="EMBL" id="NGMM01000003">
    <property type="protein sequence ID" value="OTP16022.1"/>
    <property type="molecule type" value="Genomic_DNA"/>
</dbReference>
<sequence>MKKIYCEACGSVELVKDASVYTCPYCHTVYENGSSVIEEKVKTTAKPTISPKRPSRQSTIPPRPKDRSPRRTPKTTIQLVWIFFLSFFVMGSIGVFFDSLKNGDFLKAIEYLSIFVVCSNALYTAFTSKKIFITKKIAGGWAFLLLVVFWAMIQGIFGVQV</sequence>
<gene>
    <name evidence="3" type="ORF">A5888_002236</name>
    <name evidence="4" type="ORF">A5888_004115</name>
</gene>
<feature type="region of interest" description="Disordered" evidence="1">
    <location>
        <begin position="44"/>
        <end position="72"/>
    </location>
</feature>
<feature type="transmembrane region" description="Helical" evidence="2">
    <location>
        <begin position="77"/>
        <end position="97"/>
    </location>
</feature>
<dbReference type="Proteomes" id="UP000195141">
    <property type="component" value="Chromosome"/>
</dbReference>
<dbReference type="RefSeq" id="WP_086349288.1">
    <property type="nucleotide sequence ID" value="NZ_CP147247.1"/>
</dbReference>
<name>A0A242K6S8_9ENTE</name>
<reference evidence="4" key="3">
    <citation type="submission" date="2024-03" db="EMBL/GenBank/DDBJ databases">
        <title>The Genome Sequence of Enterococcus sp. DIV0242b.</title>
        <authorList>
            <consortium name="The Broad Institute Genomics Platform"/>
            <consortium name="The Broad Institute Microbial Omics Core"/>
            <consortium name="The Broad Institute Genomic Center for Infectious Diseases"/>
            <person name="Earl A."/>
            <person name="Manson A."/>
            <person name="Gilmore M."/>
            <person name="Schwartman J."/>
            <person name="Shea T."/>
            <person name="Abouelleil A."/>
            <person name="Cao P."/>
            <person name="Chapman S."/>
            <person name="Cusick C."/>
            <person name="Young S."/>
            <person name="Neafsey D."/>
            <person name="Nusbaum C."/>
            <person name="Birren B."/>
        </authorList>
    </citation>
    <scope>NUCLEOTIDE SEQUENCE</scope>
    <source>
        <strain evidence="4">9E7_DIV0242</strain>
    </source>
</reference>
<keyword evidence="2" id="KW-0472">Membrane</keyword>
<dbReference type="OrthoDB" id="2186249at2"/>
<organism evidence="3">
    <name type="scientific">Candidatus Enterococcus clewellii</name>
    <dbReference type="NCBI Taxonomy" id="1834193"/>
    <lineage>
        <taxon>Bacteria</taxon>
        <taxon>Bacillati</taxon>
        <taxon>Bacillota</taxon>
        <taxon>Bacilli</taxon>
        <taxon>Lactobacillales</taxon>
        <taxon>Enterococcaceae</taxon>
        <taxon>Enterococcus</taxon>
    </lineage>
</organism>
<proteinExistence type="predicted"/>
<accession>A0A242K6S8</accession>
<evidence type="ECO:0000313" key="5">
    <source>
        <dbReference type="Proteomes" id="UP000195141"/>
    </source>
</evidence>
<dbReference type="AlphaFoldDB" id="A0A242K6S8"/>